<feature type="region of interest" description="Disordered" evidence="5">
    <location>
        <begin position="1"/>
        <end position="27"/>
    </location>
</feature>
<evidence type="ECO:0000256" key="4">
    <source>
        <dbReference type="RuleBase" id="RU004005"/>
    </source>
</evidence>
<evidence type="ECO:0000256" key="2">
    <source>
        <dbReference type="ARBA" id="ARBA00022980"/>
    </source>
</evidence>
<feature type="region of interest" description="Disordered" evidence="5">
    <location>
        <begin position="49"/>
        <end position="104"/>
    </location>
</feature>
<dbReference type="Proteomes" id="UP001218188">
    <property type="component" value="Unassembled WGS sequence"/>
</dbReference>
<dbReference type="SUPFAM" id="SSF54843">
    <property type="entry name" value="Ribosomal protein L22"/>
    <property type="match status" value="1"/>
</dbReference>
<feature type="compositionally biased region" description="Basic and acidic residues" evidence="5">
    <location>
        <begin position="55"/>
        <end position="74"/>
    </location>
</feature>
<keyword evidence="2 4" id="KW-0689">Ribosomal protein</keyword>
<feature type="compositionally biased region" description="Polar residues" evidence="5">
    <location>
        <begin position="93"/>
        <end position="102"/>
    </location>
</feature>
<evidence type="ECO:0000313" key="6">
    <source>
        <dbReference type="EMBL" id="KAJ7047379.1"/>
    </source>
</evidence>
<evidence type="ECO:0000313" key="7">
    <source>
        <dbReference type="Proteomes" id="UP001218188"/>
    </source>
</evidence>
<dbReference type="InterPro" id="IPR047867">
    <property type="entry name" value="Ribosomal_uL22_bac/org-type"/>
</dbReference>
<proteinExistence type="inferred from homology"/>
<evidence type="ECO:0000256" key="1">
    <source>
        <dbReference type="ARBA" id="ARBA00009451"/>
    </source>
</evidence>
<dbReference type="AlphaFoldDB" id="A0AAD6XJH2"/>
<protein>
    <submittedName>
        <fullName evidence="6">Ribosomal protein L22/L17</fullName>
    </submittedName>
</protein>
<comment type="caution">
    <text evidence="6">The sequence shown here is derived from an EMBL/GenBank/DDBJ whole genome shotgun (WGS) entry which is preliminary data.</text>
</comment>
<comment type="similarity">
    <text evidence="1 4">Belongs to the universal ribosomal protein uL22 family.</text>
</comment>
<accession>A0AAD6XJH2</accession>
<gene>
    <name evidence="6" type="ORF">C8F04DRAFT_1058610</name>
</gene>
<evidence type="ECO:0000256" key="5">
    <source>
        <dbReference type="SAM" id="MobiDB-lite"/>
    </source>
</evidence>
<sequence length="269" mass="30269">MLGRPLSTSSRWIQHSVAGPSRLPLTRPPLSCRHASSFDPISWLSRTLSPSTFGKTDESEAKEDEKEIIPEKPTESSNIFATDPVKEEPQAPLSASRTSRTRPTVPLKPRQVQVSNIPVPFHKETTMPFVISHRKLNKLGRQIAGKPIDYAILQMQFSEKRAGSKIKDLLTSAKQKAVQRRKMDSPTLVVAEAWVNKRATRSKKMVAQGRGHRGVRVKRSATMTVVLKEGKTVEQQKANERKRKLSRIVSAAVTREDKPLRNPAPMWTW</sequence>
<dbReference type="InterPro" id="IPR036394">
    <property type="entry name" value="Ribosomal_uL22_sf"/>
</dbReference>
<dbReference type="EMBL" id="JARJCM010000001">
    <property type="protein sequence ID" value="KAJ7047379.1"/>
    <property type="molecule type" value="Genomic_DNA"/>
</dbReference>
<evidence type="ECO:0000256" key="3">
    <source>
        <dbReference type="ARBA" id="ARBA00023274"/>
    </source>
</evidence>
<dbReference type="GO" id="GO:0006412">
    <property type="term" value="P:translation"/>
    <property type="evidence" value="ECO:0007669"/>
    <property type="project" value="InterPro"/>
</dbReference>
<keyword evidence="7" id="KW-1185">Reference proteome</keyword>
<dbReference type="InterPro" id="IPR001063">
    <property type="entry name" value="Ribosomal_uL22"/>
</dbReference>
<name>A0AAD6XJH2_9AGAR</name>
<dbReference type="PANTHER" id="PTHR13501">
    <property type="entry name" value="CHLOROPLAST 50S RIBOSOMAL PROTEIN L22-RELATED"/>
    <property type="match status" value="1"/>
</dbReference>
<dbReference type="Gene3D" id="3.90.470.10">
    <property type="entry name" value="Ribosomal protein L22/L17"/>
    <property type="match status" value="1"/>
</dbReference>
<dbReference type="GO" id="GO:0015934">
    <property type="term" value="C:large ribosomal subunit"/>
    <property type="evidence" value="ECO:0007669"/>
    <property type="project" value="InterPro"/>
</dbReference>
<dbReference type="PANTHER" id="PTHR13501:SF8">
    <property type="entry name" value="LARGE RIBOSOMAL SUBUNIT PROTEIN UL22M"/>
    <property type="match status" value="1"/>
</dbReference>
<dbReference type="Pfam" id="PF00237">
    <property type="entry name" value="Ribosomal_L22"/>
    <property type="match status" value="1"/>
</dbReference>
<feature type="compositionally biased region" description="Polar residues" evidence="5">
    <location>
        <begin position="1"/>
        <end position="13"/>
    </location>
</feature>
<keyword evidence="3 4" id="KW-0687">Ribonucleoprotein</keyword>
<dbReference type="GO" id="GO:0003735">
    <property type="term" value="F:structural constituent of ribosome"/>
    <property type="evidence" value="ECO:0007669"/>
    <property type="project" value="InterPro"/>
</dbReference>
<reference evidence="6" key="1">
    <citation type="submission" date="2023-03" db="EMBL/GenBank/DDBJ databases">
        <title>Massive genome expansion in bonnet fungi (Mycena s.s.) driven by repeated elements and novel gene families across ecological guilds.</title>
        <authorList>
            <consortium name="Lawrence Berkeley National Laboratory"/>
            <person name="Harder C.B."/>
            <person name="Miyauchi S."/>
            <person name="Viragh M."/>
            <person name="Kuo A."/>
            <person name="Thoen E."/>
            <person name="Andreopoulos B."/>
            <person name="Lu D."/>
            <person name="Skrede I."/>
            <person name="Drula E."/>
            <person name="Henrissat B."/>
            <person name="Morin E."/>
            <person name="Kohler A."/>
            <person name="Barry K."/>
            <person name="LaButti K."/>
            <person name="Morin E."/>
            <person name="Salamov A."/>
            <person name="Lipzen A."/>
            <person name="Mereny Z."/>
            <person name="Hegedus B."/>
            <person name="Baldrian P."/>
            <person name="Stursova M."/>
            <person name="Weitz H."/>
            <person name="Taylor A."/>
            <person name="Grigoriev I.V."/>
            <person name="Nagy L.G."/>
            <person name="Martin F."/>
            <person name="Kauserud H."/>
        </authorList>
    </citation>
    <scope>NUCLEOTIDE SEQUENCE</scope>
    <source>
        <strain evidence="6">CBHHK200</strain>
    </source>
</reference>
<organism evidence="6 7">
    <name type="scientific">Mycena alexandri</name>
    <dbReference type="NCBI Taxonomy" id="1745969"/>
    <lineage>
        <taxon>Eukaryota</taxon>
        <taxon>Fungi</taxon>
        <taxon>Dikarya</taxon>
        <taxon>Basidiomycota</taxon>
        <taxon>Agaricomycotina</taxon>
        <taxon>Agaricomycetes</taxon>
        <taxon>Agaricomycetidae</taxon>
        <taxon>Agaricales</taxon>
        <taxon>Marasmiineae</taxon>
        <taxon>Mycenaceae</taxon>
        <taxon>Mycena</taxon>
    </lineage>
</organism>